<gene>
    <name evidence="9" type="primary">pyrF_2</name>
    <name evidence="7" type="synonym">pyrF</name>
    <name evidence="9" type="ORF">Dsi01nite_063220</name>
</gene>
<keyword evidence="4 7" id="KW-0665">Pyrimidine biosynthesis</keyword>
<dbReference type="EMBL" id="BONQ01000098">
    <property type="protein sequence ID" value="GIG48281.1"/>
    <property type="molecule type" value="Genomic_DNA"/>
</dbReference>
<evidence type="ECO:0000313" key="10">
    <source>
        <dbReference type="Proteomes" id="UP000660611"/>
    </source>
</evidence>
<name>A0A919UDT9_9ACTN</name>
<dbReference type="InterPro" id="IPR011995">
    <property type="entry name" value="OMPdecase_type-2"/>
</dbReference>
<dbReference type="InterPro" id="IPR018089">
    <property type="entry name" value="OMPdecase_AS"/>
</dbReference>
<evidence type="ECO:0000259" key="8">
    <source>
        <dbReference type="SMART" id="SM00934"/>
    </source>
</evidence>
<evidence type="ECO:0000256" key="5">
    <source>
        <dbReference type="ARBA" id="ARBA00023239"/>
    </source>
</evidence>
<dbReference type="GO" id="GO:0044205">
    <property type="term" value="P:'de novo' UMP biosynthetic process"/>
    <property type="evidence" value="ECO:0007669"/>
    <property type="project" value="UniProtKB-UniRule"/>
</dbReference>
<feature type="domain" description="Orotidine 5'-phosphate decarboxylase" evidence="8">
    <location>
        <begin position="20"/>
        <end position="266"/>
    </location>
</feature>
<protein>
    <recommendedName>
        <fullName evidence="7">Orotidine 5'-phosphate decarboxylase</fullName>
        <ecNumber evidence="7">4.1.1.23</ecNumber>
    </recommendedName>
    <alternativeName>
        <fullName evidence="7">OMP decarboxylase</fullName>
        <shortName evidence="7">OMPDCase</shortName>
        <shortName evidence="7">OMPdecase</shortName>
    </alternativeName>
</protein>
<dbReference type="PANTHER" id="PTHR43375:SF1">
    <property type="entry name" value="OROTIDINE 5'-PHOSPHATE DECARBOXYLASE"/>
    <property type="match status" value="1"/>
</dbReference>
<dbReference type="Pfam" id="PF00215">
    <property type="entry name" value="OMPdecase"/>
    <property type="match status" value="1"/>
</dbReference>
<dbReference type="NCBIfam" id="TIGR02127">
    <property type="entry name" value="pyrF_sub2"/>
    <property type="match status" value="1"/>
</dbReference>
<organism evidence="9 10">
    <name type="scientific">Dactylosporangium siamense</name>
    <dbReference type="NCBI Taxonomy" id="685454"/>
    <lineage>
        <taxon>Bacteria</taxon>
        <taxon>Bacillati</taxon>
        <taxon>Actinomycetota</taxon>
        <taxon>Actinomycetes</taxon>
        <taxon>Micromonosporales</taxon>
        <taxon>Micromonosporaceae</taxon>
        <taxon>Dactylosporangium</taxon>
    </lineage>
</organism>
<evidence type="ECO:0000256" key="6">
    <source>
        <dbReference type="ARBA" id="ARBA00049157"/>
    </source>
</evidence>
<evidence type="ECO:0000256" key="1">
    <source>
        <dbReference type="ARBA" id="ARBA00004861"/>
    </source>
</evidence>
<dbReference type="RefSeq" id="WP_275423432.1">
    <property type="nucleotide sequence ID" value="NZ_BAAAVW010000022.1"/>
</dbReference>
<keyword evidence="10" id="KW-1185">Reference proteome</keyword>
<dbReference type="GO" id="GO:0004590">
    <property type="term" value="F:orotidine-5'-phosphate decarboxylase activity"/>
    <property type="evidence" value="ECO:0007669"/>
    <property type="project" value="UniProtKB-UniRule"/>
</dbReference>
<dbReference type="InterPro" id="IPR011060">
    <property type="entry name" value="RibuloseP-bd_barrel"/>
</dbReference>
<dbReference type="CDD" id="cd04725">
    <property type="entry name" value="OMP_decarboxylase_like"/>
    <property type="match status" value="1"/>
</dbReference>
<dbReference type="InterPro" id="IPR013785">
    <property type="entry name" value="Aldolase_TIM"/>
</dbReference>
<dbReference type="PANTHER" id="PTHR43375">
    <property type="entry name" value="OROTIDINE 5'-PHOSPHATE DECARBOXYLASE"/>
    <property type="match status" value="1"/>
</dbReference>
<dbReference type="Proteomes" id="UP000660611">
    <property type="component" value="Unassembled WGS sequence"/>
</dbReference>
<comment type="caution">
    <text evidence="9">The sequence shown here is derived from an EMBL/GenBank/DDBJ whole genome shotgun (WGS) entry which is preliminary data.</text>
</comment>
<dbReference type="PROSITE" id="PS00156">
    <property type="entry name" value="OMPDECASE"/>
    <property type="match status" value="1"/>
</dbReference>
<dbReference type="EC" id="4.1.1.23" evidence="7"/>
<dbReference type="SMART" id="SM00934">
    <property type="entry name" value="OMPdecase"/>
    <property type="match status" value="1"/>
</dbReference>
<dbReference type="InterPro" id="IPR001754">
    <property type="entry name" value="OMPdeCOase_dom"/>
</dbReference>
<evidence type="ECO:0000256" key="7">
    <source>
        <dbReference type="HAMAP-Rule" id="MF_01215"/>
    </source>
</evidence>
<reference evidence="9" key="1">
    <citation type="submission" date="2021-01" db="EMBL/GenBank/DDBJ databases">
        <title>Whole genome shotgun sequence of Dactylosporangium siamense NBRC 106093.</title>
        <authorList>
            <person name="Komaki H."/>
            <person name="Tamura T."/>
        </authorList>
    </citation>
    <scope>NUCLEOTIDE SEQUENCE</scope>
    <source>
        <strain evidence="9">NBRC 106093</strain>
    </source>
</reference>
<dbReference type="GO" id="GO:0006207">
    <property type="term" value="P:'de novo' pyrimidine nucleobase biosynthetic process"/>
    <property type="evidence" value="ECO:0007669"/>
    <property type="project" value="InterPro"/>
</dbReference>
<dbReference type="AlphaFoldDB" id="A0A919UDT9"/>
<proteinExistence type="inferred from homology"/>
<accession>A0A919UDT9</accession>
<feature type="active site" description="Proton donor" evidence="7">
    <location>
        <position position="99"/>
    </location>
</feature>
<keyword evidence="3 7" id="KW-0210">Decarboxylase</keyword>
<dbReference type="Gene3D" id="3.20.20.70">
    <property type="entry name" value="Aldolase class I"/>
    <property type="match status" value="1"/>
</dbReference>
<evidence type="ECO:0000256" key="3">
    <source>
        <dbReference type="ARBA" id="ARBA00022793"/>
    </source>
</evidence>
<keyword evidence="5 7" id="KW-0456">Lyase</keyword>
<evidence type="ECO:0000313" key="9">
    <source>
        <dbReference type="EMBL" id="GIG48281.1"/>
    </source>
</evidence>
<evidence type="ECO:0000256" key="4">
    <source>
        <dbReference type="ARBA" id="ARBA00022975"/>
    </source>
</evidence>
<comment type="catalytic activity">
    <reaction evidence="6 7">
        <text>orotidine 5'-phosphate + H(+) = UMP + CO2</text>
        <dbReference type="Rhea" id="RHEA:11596"/>
        <dbReference type="ChEBI" id="CHEBI:15378"/>
        <dbReference type="ChEBI" id="CHEBI:16526"/>
        <dbReference type="ChEBI" id="CHEBI:57538"/>
        <dbReference type="ChEBI" id="CHEBI:57865"/>
        <dbReference type="EC" id="4.1.1.23"/>
    </reaction>
</comment>
<dbReference type="HAMAP" id="MF_01215">
    <property type="entry name" value="OMPdecase_type2"/>
    <property type="match status" value="1"/>
</dbReference>
<evidence type="ECO:0000256" key="2">
    <source>
        <dbReference type="ARBA" id="ARBA00008847"/>
    </source>
</evidence>
<dbReference type="SUPFAM" id="SSF51366">
    <property type="entry name" value="Ribulose-phoshate binding barrel"/>
    <property type="match status" value="1"/>
</dbReference>
<sequence>MTSPERFGARLRAAMDTLGPLCVGIDPHPSLLAAWGLSDDVKGLEAFSRTVGEALADRVAVIKPQSAFFERFGSRGIAVLESTIRQFSGTRTLVVLDVKRGDIGSTAAAYADAYLDPASPLCADAITVSPYLGVGSLRPIIDKAAANGLGAFVLALTSNPEGAAVQRAVGASGKTVAQTVIDEISQVNAGVMPLGDVGVVIGATLGQHGHDLTNLNGPILAPGLGAQGGRADGLRAAFGDQAPDVLPSYSREVLGAGPGIATLRAAAERARDECAAALAVTA</sequence>
<comment type="pathway">
    <text evidence="1 7">Pyrimidine metabolism; UMP biosynthesis via de novo pathway; UMP from orotate: step 2/2.</text>
</comment>
<comment type="similarity">
    <text evidence="2 7">Belongs to the OMP decarboxylase family. Type 2 subfamily.</text>
</comment>